<protein>
    <submittedName>
        <fullName evidence="2">DUF397 domain-containing protein</fullName>
    </submittedName>
</protein>
<feature type="domain" description="DUF397" evidence="1">
    <location>
        <begin position="6"/>
        <end position="24"/>
    </location>
</feature>
<organism evidence="2 3">
    <name type="scientific">Streptomyces fuscus</name>
    <dbReference type="NCBI Taxonomy" id="3048495"/>
    <lineage>
        <taxon>Bacteria</taxon>
        <taxon>Bacillati</taxon>
        <taxon>Actinomycetota</taxon>
        <taxon>Actinomycetes</taxon>
        <taxon>Kitasatosporales</taxon>
        <taxon>Streptomycetaceae</taxon>
        <taxon>Streptomyces</taxon>
    </lineage>
</organism>
<feature type="domain" description="DUF397" evidence="1">
    <location>
        <begin position="26"/>
        <end position="76"/>
    </location>
</feature>
<gene>
    <name evidence="2" type="ORF">QNN03_03220</name>
</gene>
<name>A0ABT7ITN6_9ACTN</name>
<evidence type="ECO:0000259" key="1">
    <source>
        <dbReference type="Pfam" id="PF04149"/>
    </source>
</evidence>
<comment type="caution">
    <text evidence="2">The sequence shown here is derived from an EMBL/GenBank/DDBJ whole genome shotgun (WGS) entry which is preliminary data.</text>
</comment>
<accession>A0ABT7ITN6</accession>
<dbReference type="Proteomes" id="UP001241926">
    <property type="component" value="Unassembled WGS sequence"/>
</dbReference>
<dbReference type="InterPro" id="IPR007278">
    <property type="entry name" value="DUF397"/>
</dbReference>
<keyword evidence="3" id="KW-1185">Reference proteome</keyword>
<proteinExistence type="predicted"/>
<dbReference type="EMBL" id="JASJUS010000002">
    <property type="protein sequence ID" value="MDL2075447.1"/>
    <property type="molecule type" value="Genomic_DNA"/>
</dbReference>
<sequence length="83" mass="8847">MIDQRKWFKSSYSDNEGGACVEVALDWFKSGYSDSEGGNSVEVAFATRIHVRDSKTPTGPELHLAAPAWAAFLSGVSAGRPGA</sequence>
<reference evidence="2 3" key="1">
    <citation type="submission" date="2023-05" db="EMBL/GenBank/DDBJ databases">
        <title>Streptomyces fuscus sp. nov., a brown-black pigment producing actinomyces isolated from dry sand of Sea duck farm.</title>
        <authorList>
            <person name="Xie J."/>
            <person name="Shen N."/>
        </authorList>
    </citation>
    <scope>NUCLEOTIDE SEQUENCE [LARGE SCALE GENOMIC DNA]</scope>
    <source>
        <strain evidence="2 3">GXMU-J15</strain>
    </source>
</reference>
<dbReference type="RefSeq" id="WP_285430231.1">
    <property type="nucleotide sequence ID" value="NZ_JASJUS010000002.1"/>
</dbReference>
<evidence type="ECO:0000313" key="2">
    <source>
        <dbReference type="EMBL" id="MDL2075447.1"/>
    </source>
</evidence>
<evidence type="ECO:0000313" key="3">
    <source>
        <dbReference type="Proteomes" id="UP001241926"/>
    </source>
</evidence>
<dbReference type="Pfam" id="PF04149">
    <property type="entry name" value="DUF397"/>
    <property type="match status" value="2"/>
</dbReference>